<protein>
    <submittedName>
        <fullName evidence="3">Insulinase family protein</fullName>
    </submittedName>
</protein>
<reference evidence="3 4" key="1">
    <citation type="submission" date="2019-11" db="EMBL/GenBank/DDBJ databases">
        <title>Whole-genome sequence of a Rhodoblastus acidophilus DSM 142.</title>
        <authorList>
            <person name="Kyndt J.A."/>
            <person name="Meyer T.E."/>
        </authorList>
    </citation>
    <scope>NUCLEOTIDE SEQUENCE [LARGE SCALE GENOMIC DNA]</scope>
    <source>
        <strain evidence="3 4">DSM 142</strain>
    </source>
</reference>
<dbReference type="RefSeq" id="WP_155444788.1">
    <property type="nucleotide sequence ID" value="NZ_JAOQNR010000002.1"/>
</dbReference>
<sequence length="426" mass="46122">MNAPAKISRAARVQKIVTPGGISAWLVEDYAVPLVAMDFSFEGGAAQDPQGKSGVASILAGMLDEGAGDLDSEAFQRALDDHAIRLHFSADRDEFTGHLQTLTRNLDKAFELATVALNAPRFDADPLERVRGQINAVLKRESKDPDSMAAQAWRRAAWPNHPYARSPRGEIGEVDAVGRDDLVAQHKNLLARDVLKVAVVGAIDAATLSVKLDALFAGLPPRAKKTPVPRAEISGLGRRVLVDLDVPQANIRFGRPGLTRHDPDYMAATVLNHIWGGGSFTSRLWQEVREKRGLTYSVYSMLSTPKASSGLIGATSTKNARAAESLAVIAEEAERMASEGPTEKELEKAKKYLVGSYALRFDTSTKIAGHLLQLQQEGFGPDYLDRRNAEIEAVTLEDTRRVAKRLLGDGRFLVAVVGRPDGVSAS</sequence>
<comment type="caution">
    <text evidence="3">The sequence shown here is derived from an EMBL/GenBank/DDBJ whole genome shotgun (WGS) entry which is preliminary data.</text>
</comment>
<evidence type="ECO:0000259" key="1">
    <source>
        <dbReference type="Pfam" id="PF00675"/>
    </source>
</evidence>
<dbReference type="Gene3D" id="3.30.830.10">
    <property type="entry name" value="Metalloenzyme, LuxS/M16 peptidase-like"/>
    <property type="match status" value="2"/>
</dbReference>
<dbReference type="AlphaFoldDB" id="A0A6N8DI34"/>
<dbReference type="SUPFAM" id="SSF63411">
    <property type="entry name" value="LuxS/MPP-like metallohydrolase"/>
    <property type="match status" value="2"/>
</dbReference>
<evidence type="ECO:0000259" key="2">
    <source>
        <dbReference type="Pfam" id="PF05193"/>
    </source>
</evidence>
<dbReference type="InterPro" id="IPR050361">
    <property type="entry name" value="MPP/UQCRC_Complex"/>
</dbReference>
<dbReference type="Pfam" id="PF00675">
    <property type="entry name" value="Peptidase_M16"/>
    <property type="match status" value="1"/>
</dbReference>
<evidence type="ECO:0000313" key="3">
    <source>
        <dbReference type="EMBL" id="MTV30132.1"/>
    </source>
</evidence>
<dbReference type="PANTHER" id="PTHR11851">
    <property type="entry name" value="METALLOPROTEASE"/>
    <property type="match status" value="1"/>
</dbReference>
<dbReference type="Proteomes" id="UP000439113">
    <property type="component" value="Unassembled WGS sequence"/>
</dbReference>
<dbReference type="OrthoDB" id="9811314at2"/>
<feature type="domain" description="Peptidase M16 N-terminal" evidence="1">
    <location>
        <begin position="38"/>
        <end position="166"/>
    </location>
</feature>
<dbReference type="Pfam" id="PF05193">
    <property type="entry name" value="Peptidase_M16_C"/>
    <property type="match status" value="1"/>
</dbReference>
<gene>
    <name evidence="3" type="ORF">GJ654_03890</name>
</gene>
<name>A0A6N8DI34_RHOAC</name>
<dbReference type="InterPro" id="IPR007863">
    <property type="entry name" value="Peptidase_M16_C"/>
</dbReference>
<dbReference type="GO" id="GO:0046872">
    <property type="term" value="F:metal ion binding"/>
    <property type="evidence" value="ECO:0007669"/>
    <property type="project" value="InterPro"/>
</dbReference>
<dbReference type="EMBL" id="WNKS01000002">
    <property type="protein sequence ID" value="MTV30132.1"/>
    <property type="molecule type" value="Genomic_DNA"/>
</dbReference>
<organism evidence="3 4">
    <name type="scientific">Rhodoblastus acidophilus</name>
    <name type="common">Rhodopseudomonas acidophila</name>
    <dbReference type="NCBI Taxonomy" id="1074"/>
    <lineage>
        <taxon>Bacteria</taxon>
        <taxon>Pseudomonadati</taxon>
        <taxon>Pseudomonadota</taxon>
        <taxon>Alphaproteobacteria</taxon>
        <taxon>Hyphomicrobiales</taxon>
        <taxon>Rhodoblastaceae</taxon>
        <taxon>Rhodoblastus</taxon>
    </lineage>
</organism>
<feature type="domain" description="Peptidase M16 C-terminal" evidence="2">
    <location>
        <begin position="178"/>
        <end position="352"/>
    </location>
</feature>
<dbReference type="InterPro" id="IPR011765">
    <property type="entry name" value="Pept_M16_N"/>
</dbReference>
<dbReference type="InterPro" id="IPR011249">
    <property type="entry name" value="Metalloenz_LuxS/M16"/>
</dbReference>
<proteinExistence type="predicted"/>
<evidence type="ECO:0000313" key="4">
    <source>
        <dbReference type="Proteomes" id="UP000439113"/>
    </source>
</evidence>
<dbReference type="PANTHER" id="PTHR11851:SF224">
    <property type="entry name" value="PROCESSING PROTEASE"/>
    <property type="match status" value="1"/>
</dbReference>
<accession>A0A6N8DI34</accession>